<name>A0ABV8XN77_9DEIO</name>
<dbReference type="InterPro" id="IPR036439">
    <property type="entry name" value="Dockerin_dom_sf"/>
</dbReference>
<dbReference type="Gene3D" id="1.10.1330.10">
    <property type="entry name" value="Dockerin domain"/>
    <property type="match status" value="1"/>
</dbReference>
<dbReference type="SUPFAM" id="SSF63446">
    <property type="entry name" value="Type I dockerin domain"/>
    <property type="match status" value="1"/>
</dbReference>
<gene>
    <name evidence="3" type="ORF">ACFOZ9_08765</name>
</gene>
<keyword evidence="4" id="KW-1185">Reference proteome</keyword>
<protein>
    <recommendedName>
        <fullName evidence="2">EF-hand domain-containing protein</fullName>
    </recommendedName>
</protein>
<dbReference type="InterPro" id="IPR018247">
    <property type="entry name" value="EF_Hand_1_Ca_BS"/>
</dbReference>
<accession>A0ABV8XN77</accession>
<evidence type="ECO:0000313" key="4">
    <source>
        <dbReference type="Proteomes" id="UP001595998"/>
    </source>
</evidence>
<feature type="chain" id="PRO_5045220097" description="EF-hand domain-containing protein" evidence="1">
    <location>
        <begin position="23"/>
        <end position="176"/>
    </location>
</feature>
<dbReference type="EMBL" id="JBHSEH010000007">
    <property type="protein sequence ID" value="MFC4426306.1"/>
    <property type="molecule type" value="Genomic_DNA"/>
</dbReference>
<dbReference type="CDD" id="cd14254">
    <property type="entry name" value="Dockerin_II"/>
    <property type="match status" value="1"/>
</dbReference>
<reference evidence="4" key="1">
    <citation type="journal article" date="2019" name="Int. J. Syst. Evol. Microbiol.">
        <title>The Global Catalogue of Microorganisms (GCM) 10K type strain sequencing project: providing services to taxonomists for standard genome sequencing and annotation.</title>
        <authorList>
            <consortium name="The Broad Institute Genomics Platform"/>
            <consortium name="The Broad Institute Genome Sequencing Center for Infectious Disease"/>
            <person name="Wu L."/>
            <person name="Ma J."/>
        </authorList>
    </citation>
    <scope>NUCLEOTIDE SEQUENCE [LARGE SCALE GENOMIC DNA]</scope>
    <source>
        <strain evidence="4">CCUG 56029</strain>
    </source>
</reference>
<evidence type="ECO:0000256" key="1">
    <source>
        <dbReference type="SAM" id="SignalP"/>
    </source>
</evidence>
<dbReference type="PROSITE" id="PS00018">
    <property type="entry name" value="EF_HAND_1"/>
    <property type="match status" value="1"/>
</dbReference>
<dbReference type="InterPro" id="IPR002048">
    <property type="entry name" value="EF_hand_dom"/>
</dbReference>
<feature type="domain" description="EF-hand" evidence="2">
    <location>
        <begin position="127"/>
        <end position="149"/>
    </location>
</feature>
<feature type="signal peptide" evidence="1">
    <location>
        <begin position="1"/>
        <end position="22"/>
    </location>
</feature>
<comment type="caution">
    <text evidence="3">The sequence shown here is derived from an EMBL/GenBank/DDBJ whole genome shotgun (WGS) entry which is preliminary data.</text>
</comment>
<evidence type="ECO:0000259" key="2">
    <source>
        <dbReference type="PROSITE" id="PS50222"/>
    </source>
</evidence>
<proteinExistence type="predicted"/>
<keyword evidence="1" id="KW-0732">Signal</keyword>
<dbReference type="RefSeq" id="WP_380038627.1">
    <property type="nucleotide sequence ID" value="NZ_JBHSEH010000007.1"/>
</dbReference>
<dbReference type="Proteomes" id="UP001595998">
    <property type="component" value="Unassembled WGS sequence"/>
</dbReference>
<dbReference type="PROSITE" id="PS50222">
    <property type="entry name" value="EF_HAND_2"/>
    <property type="match status" value="1"/>
</dbReference>
<evidence type="ECO:0000313" key="3">
    <source>
        <dbReference type="EMBL" id="MFC4426306.1"/>
    </source>
</evidence>
<organism evidence="3 4">
    <name type="scientific">Deinococcus navajonensis</name>
    <dbReference type="NCBI Taxonomy" id="309884"/>
    <lineage>
        <taxon>Bacteria</taxon>
        <taxon>Thermotogati</taxon>
        <taxon>Deinococcota</taxon>
        <taxon>Deinococci</taxon>
        <taxon>Deinococcales</taxon>
        <taxon>Deinococcaceae</taxon>
        <taxon>Deinococcus</taxon>
    </lineage>
</organism>
<sequence>MRRRLLGAGLLALTALVSTASAATIRFRPQGAELLRQVQAAVAALSTKDLPVTLDTSSGPILTLGGAAPFNPDVAARVVVVGTDRRIEFNPQGPLPLAEAVRSELARELGLSAWTPAAARTRLSGADLNGDGKIDLSDLALLMNNYGKAGVTVGDLNQDRKVDDADLNLFSSQYKP</sequence>